<dbReference type="Proteomes" id="UP001518989">
    <property type="component" value="Unassembled WGS sequence"/>
</dbReference>
<evidence type="ECO:0000256" key="5">
    <source>
        <dbReference type="SAM" id="Phobius"/>
    </source>
</evidence>
<evidence type="ECO:0000256" key="4">
    <source>
        <dbReference type="ARBA" id="ARBA00023136"/>
    </source>
</evidence>
<comment type="caution">
    <text evidence="6">The sequence shown here is derived from an EMBL/GenBank/DDBJ whole genome shotgun (WGS) entry which is preliminary data.</text>
</comment>
<sequence length="155" mass="16347">MSLDDLAVLLSRCALVLLFLPFSALDKLLNFRGAVTQAKQAVAMPALAGAMVLLGLATEVLCSLSLLTGVADRLGAVVLAGYCAVTALLFKRFWAAPDFRLRGPSQGRDVFWDFLKNIALAGALVALALSGGVGLRGLLADPLSSTHPYQHRTLP</sequence>
<feature type="transmembrane region" description="Helical" evidence="5">
    <location>
        <begin position="6"/>
        <end position="25"/>
    </location>
</feature>
<evidence type="ECO:0000256" key="2">
    <source>
        <dbReference type="ARBA" id="ARBA00022692"/>
    </source>
</evidence>
<evidence type="ECO:0000313" key="7">
    <source>
        <dbReference type="Proteomes" id="UP001518989"/>
    </source>
</evidence>
<feature type="transmembrane region" description="Helical" evidence="5">
    <location>
        <begin position="114"/>
        <end position="135"/>
    </location>
</feature>
<proteinExistence type="predicted"/>
<dbReference type="EMBL" id="JACTNG010000001">
    <property type="protein sequence ID" value="MBO1077948.1"/>
    <property type="molecule type" value="Genomic_DNA"/>
</dbReference>
<dbReference type="RefSeq" id="WP_207415338.1">
    <property type="nucleotide sequence ID" value="NZ_CP061179.1"/>
</dbReference>
<dbReference type="InterPro" id="IPR032808">
    <property type="entry name" value="DoxX"/>
</dbReference>
<protein>
    <submittedName>
        <fullName evidence="6">DoxX family protein</fullName>
    </submittedName>
</protein>
<comment type="subcellular location">
    <subcellularLocation>
        <location evidence="1">Membrane</location>
        <topology evidence="1">Multi-pass membrane protein</topology>
    </subcellularLocation>
</comment>
<evidence type="ECO:0000256" key="1">
    <source>
        <dbReference type="ARBA" id="ARBA00004141"/>
    </source>
</evidence>
<accession>A0ABS3KKF0</accession>
<feature type="transmembrane region" description="Helical" evidence="5">
    <location>
        <begin position="46"/>
        <end position="68"/>
    </location>
</feature>
<evidence type="ECO:0000256" key="3">
    <source>
        <dbReference type="ARBA" id="ARBA00022989"/>
    </source>
</evidence>
<keyword evidence="2 5" id="KW-0812">Transmembrane</keyword>
<evidence type="ECO:0000313" key="6">
    <source>
        <dbReference type="EMBL" id="MBO1077948.1"/>
    </source>
</evidence>
<dbReference type="Pfam" id="PF07681">
    <property type="entry name" value="DoxX"/>
    <property type="match status" value="1"/>
</dbReference>
<keyword evidence="7" id="KW-1185">Reference proteome</keyword>
<reference evidence="6 7" key="1">
    <citation type="submission" date="2020-09" db="EMBL/GenBank/DDBJ databases">
        <title>Roseomonas.</title>
        <authorList>
            <person name="Zhu W."/>
        </authorList>
    </citation>
    <scope>NUCLEOTIDE SEQUENCE [LARGE SCALE GENOMIC DNA]</scope>
    <source>
        <strain evidence="6 7">573</strain>
    </source>
</reference>
<feature type="transmembrane region" description="Helical" evidence="5">
    <location>
        <begin position="74"/>
        <end position="94"/>
    </location>
</feature>
<organism evidence="6 7">
    <name type="scientific">Roseomonas haemaphysalidis</name>
    <dbReference type="NCBI Taxonomy" id="2768162"/>
    <lineage>
        <taxon>Bacteria</taxon>
        <taxon>Pseudomonadati</taxon>
        <taxon>Pseudomonadota</taxon>
        <taxon>Alphaproteobacteria</taxon>
        <taxon>Acetobacterales</taxon>
        <taxon>Roseomonadaceae</taxon>
        <taxon>Roseomonas</taxon>
    </lineage>
</organism>
<keyword evidence="4 5" id="KW-0472">Membrane</keyword>
<name>A0ABS3KKF0_9PROT</name>
<keyword evidence="3 5" id="KW-1133">Transmembrane helix</keyword>
<gene>
    <name evidence="6" type="ORF">IAI61_02810</name>
</gene>